<evidence type="ECO:0008006" key="8">
    <source>
        <dbReference type="Google" id="ProtNLM"/>
    </source>
</evidence>
<organism evidence="6 7">
    <name type="scientific">Cladophialophora bantiana (strain ATCC 10958 / CBS 173.52 / CDC B-1940 / NIH 8579)</name>
    <name type="common">Xylohypha bantiana</name>
    <dbReference type="NCBI Taxonomy" id="1442370"/>
    <lineage>
        <taxon>Eukaryota</taxon>
        <taxon>Fungi</taxon>
        <taxon>Dikarya</taxon>
        <taxon>Ascomycota</taxon>
        <taxon>Pezizomycotina</taxon>
        <taxon>Eurotiomycetes</taxon>
        <taxon>Chaetothyriomycetidae</taxon>
        <taxon>Chaetothyriales</taxon>
        <taxon>Herpotrichiellaceae</taxon>
        <taxon>Cladophialophora</taxon>
    </lineage>
</organism>
<evidence type="ECO:0000256" key="3">
    <source>
        <dbReference type="ARBA" id="ARBA00022989"/>
    </source>
</evidence>
<dbReference type="EMBL" id="KN846994">
    <property type="protein sequence ID" value="KIW89875.1"/>
    <property type="molecule type" value="Genomic_DNA"/>
</dbReference>
<sequence length="95" mass="10799">MAYLNFMVNCVNVLNTYVPPVAIANSGWRFYILYVVWDAFGVLVIYLFFVETRGRSLEELDDLFEAKNPKKASLEYKHVVIKSDGTIKDAAVAES</sequence>
<protein>
    <recommendedName>
        <fullName evidence="8">Major facilitator superfamily (MFS) profile domain-containing protein</fullName>
    </recommendedName>
</protein>
<dbReference type="InterPro" id="IPR005828">
    <property type="entry name" value="MFS_sugar_transport-like"/>
</dbReference>
<evidence type="ECO:0000256" key="2">
    <source>
        <dbReference type="ARBA" id="ARBA00022692"/>
    </source>
</evidence>
<evidence type="ECO:0000256" key="5">
    <source>
        <dbReference type="SAM" id="Phobius"/>
    </source>
</evidence>
<dbReference type="GeneID" id="27702232"/>
<dbReference type="VEuPathDB" id="FungiDB:Z519_09304"/>
<dbReference type="Gene3D" id="1.20.1250.20">
    <property type="entry name" value="MFS general substrate transporter like domains"/>
    <property type="match status" value="1"/>
</dbReference>
<evidence type="ECO:0000313" key="7">
    <source>
        <dbReference type="Proteomes" id="UP000053789"/>
    </source>
</evidence>
<reference evidence="6" key="1">
    <citation type="submission" date="2015-01" db="EMBL/GenBank/DDBJ databases">
        <title>The Genome Sequence of Cladophialophora bantiana CBS 173.52.</title>
        <authorList>
            <consortium name="The Broad Institute Genomics Platform"/>
            <person name="Cuomo C."/>
            <person name="de Hoog S."/>
            <person name="Gorbushina A."/>
            <person name="Stielow B."/>
            <person name="Teixiera M."/>
            <person name="Abouelleil A."/>
            <person name="Chapman S.B."/>
            <person name="Priest M."/>
            <person name="Young S.K."/>
            <person name="Wortman J."/>
            <person name="Nusbaum C."/>
            <person name="Birren B."/>
        </authorList>
    </citation>
    <scope>NUCLEOTIDE SEQUENCE [LARGE SCALE GENOMIC DNA]</scope>
    <source>
        <strain evidence="6">CBS 173.52</strain>
    </source>
</reference>
<dbReference type="GO" id="GO:0005351">
    <property type="term" value="F:carbohydrate:proton symporter activity"/>
    <property type="evidence" value="ECO:0007669"/>
    <property type="project" value="TreeGrafter"/>
</dbReference>
<dbReference type="RefSeq" id="XP_016616544.1">
    <property type="nucleotide sequence ID" value="XM_016767028.1"/>
</dbReference>
<dbReference type="InterPro" id="IPR050360">
    <property type="entry name" value="MFS_Sugar_Transporters"/>
</dbReference>
<evidence type="ECO:0000256" key="4">
    <source>
        <dbReference type="ARBA" id="ARBA00023136"/>
    </source>
</evidence>
<keyword evidence="7" id="KW-1185">Reference proteome</keyword>
<dbReference type="HOGENOM" id="CLU_185441_0_0_1"/>
<gene>
    <name evidence="6" type="ORF">Z519_09304</name>
</gene>
<dbReference type="PANTHER" id="PTHR48022">
    <property type="entry name" value="PLASTIDIC GLUCOSE TRANSPORTER 4"/>
    <property type="match status" value="1"/>
</dbReference>
<dbReference type="OrthoDB" id="6133115at2759"/>
<feature type="transmembrane region" description="Helical" evidence="5">
    <location>
        <begin position="28"/>
        <end position="49"/>
    </location>
</feature>
<dbReference type="PANTHER" id="PTHR48022:SF79">
    <property type="entry name" value="LACTOSE PERMEASE, PUTATIVE (AFU_ORTHOLOGUE AFUA_6G01860)-RELATED"/>
    <property type="match status" value="1"/>
</dbReference>
<name>A0A0D2HGE5_CLAB1</name>
<dbReference type="GO" id="GO:0016020">
    <property type="term" value="C:membrane"/>
    <property type="evidence" value="ECO:0007669"/>
    <property type="project" value="UniProtKB-SubCell"/>
</dbReference>
<dbReference type="Pfam" id="PF00083">
    <property type="entry name" value="Sugar_tr"/>
    <property type="match status" value="1"/>
</dbReference>
<dbReference type="AlphaFoldDB" id="A0A0D2HGE5"/>
<evidence type="ECO:0000313" key="6">
    <source>
        <dbReference type="EMBL" id="KIW89875.1"/>
    </source>
</evidence>
<keyword evidence="2 5" id="KW-0812">Transmembrane</keyword>
<keyword evidence="4 5" id="KW-0472">Membrane</keyword>
<evidence type="ECO:0000256" key="1">
    <source>
        <dbReference type="ARBA" id="ARBA00004141"/>
    </source>
</evidence>
<keyword evidence="3 5" id="KW-1133">Transmembrane helix</keyword>
<dbReference type="Proteomes" id="UP000053789">
    <property type="component" value="Unassembled WGS sequence"/>
</dbReference>
<proteinExistence type="predicted"/>
<comment type="subcellular location">
    <subcellularLocation>
        <location evidence="1">Membrane</location>
        <topology evidence="1">Multi-pass membrane protein</topology>
    </subcellularLocation>
</comment>
<dbReference type="InterPro" id="IPR036259">
    <property type="entry name" value="MFS_trans_sf"/>
</dbReference>
<accession>A0A0D2HGE5</accession>